<keyword evidence="6 7" id="KW-0472">Membrane</keyword>
<keyword evidence="4 7" id="KW-0812">Transmembrane</keyword>
<keyword evidence="3" id="KW-1003">Cell membrane</keyword>
<dbReference type="GO" id="GO:0005886">
    <property type="term" value="C:plasma membrane"/>
    <property type="evidence" value="ECO:0007669"/>
    <property type="project" value="UniProtKB-SubCell"/>
</dbReference>
<dbReference type="InterPro" id="IPR050601">
    <property type="entry name" value="CPA3_antiporter_subunitC"/>
</dbReference>
<comment type="caution">
    <text evidence="8">The sequence shown here is derived from an EMBL/GenBank/DDBJ whole genome shotgun (WGS) entry which is preliminary data.</text>
</comment>
<comment type="subcellular location">
    <subcellularLocation>
        <location evidence="1">Cell membrane</location>
        <topology evidence="1">Multi-pass membrane protein</topology>
    </subcellularLocation>
</comment>
<dbReference type="OrthoDB" id="1494613at2"/>
<evidence type="ECO:0000256" key="1">
    <source>
        <dbReference type="ARBA" id="ARBA00004651"/>
    </source>
</evidence>
<evidence type="ECO:0000313" key="9">
    <source>
        <dbReference type="Proteomes" id="UP000006251"/>
    </source>
</evidence>
<keyword evidence="9" id="KW-1185">Reference proteome</keyword>
<dbReference type="AlphaFoldDB" id="K6ZKU1"/>
<name>K6ZKU1_9ALTE</name>
<dbReference type="InterPro" id="IPR039428">
    <property type="entry name" value="NUOK/Mnh_C1-like"/>
</dbReference>
<gene>
    <name evidence="8" type="ORF">GPAL_2654</name>
</gene>
<reference evidence="9" key="1">
    <citation type="journal article" date="2014" name="Environ. Microbiol.">
        <title>Comparative genomics of the marine bacterial genus Glaciecola reveals the high degree of genomic diversity and genomic characteristic for cold adaptation.</title>
        <authorList>
            <person name="Qin Q.L."/>
            <person name="Xie B.B."/>
            <person name="Yu Y."/>
            <person name="Shu Y.L."/>
            <person name="Rong J.C."/>
            <person name="Zhang Y.J."/>
            <person name="Zhao D.L."/>
            <person name="Chen X.L."/>
            <person name="Zhang X.Y."/>
            <person name="Chen B."/>
            <person name="Zhou B.C."/>
            <person name="Zhang Y.Z."/>
        </authorList>
    </citation>
    <scope>NUCLEOTIDE SEQUENCE [LARGE SCALE GENOMIC DNA]</scope>
    <source>
        <strain evidence="9">ACAM 615</strain>
    </source>
</reference>
<dbReference type="PANTHER" id="PTHR34583:SF2">
    <property type="entry name" value="ANTIPORTER SUBUNIT MNHC2-RELATED"/>
    <property type="match status" value="1"/>
</dbReference>
<dbReference type="Gene3D" id="1.10.287.3510">
    <property type="match status" value="1"/>
</dbReference>
<evidence type="ECO:0000256" key="4">
    <source>
        <dbReference type="ARBA" id="ARBA00022692"/>
    </source>
</evidence>
<feature type="transmembrane region" description="Helical" evidence="7">
    <location>
        <begin position="66"/>
        <end position="87"/>
    </location>
</feature>
<proteinExistence type="inferred from homology"/>
<evidence type="ECO:0000256" key="3">
    <source>
        <dbReference type="ARBA" id="ARBA00022475"/>
    </source>
</evidence>
<sequence>MLSQLTPEIMYSASGIALFGIGLLGLIIVPHIFRKILAINVMGVGIFMLLVSSAKRANIDADPVPHAMVLTGIVVAVAGTALALFLVKKINDLAPSEKSQ</sequence>
<protein>
    <submittedName>
        <fullName evidence="8">Multisubunit sodium/proton antiporter subunit MrpC</fullName>
    </submittedName>
</protein>
<dbReference type="Proteomes" id="UP000006251">
    <property type="component" value="Unassembled WGS sequence"/>
</dbReference>
<organism evidence="8 9">
    <name type="scientific">Brumicola pallidula DSM 14239 = ACAM 615</name>
    <dbReference type="NCBI Taxonomy" id="1121922"/>
    <lineage>
        <taxon>Bacteria</taxon>
        <taxon>Pseudomonadati</taxon>
        <taxon>Pseudomonadota</taxon>
        <taxon>Gammaproteobacteria</taxon>
        <taxon>Alteromonadales</taxon>
        <taxon>Alteromonadaceae</taxon>
        <taxon>Brumicola</taxon>
    </lineage>
</organism>
<keyword evidence="5 7" id="KW-1133">Transmembrane helix</keyword>
<evidence type="ECO:0000313" key="8">
    <source>
        <dbReference type="EMBL" id="GAC29508.1"/>
    </source>
</evidence>
<evidence type="ECO:0000256" key="5">
    <source>
        <dbReference type="ARBA" id="ARBA00022989"/>
    </source>
</evidence>
<feature type="transmembrane region" description="Helical" evidence="7">
    <location>
        <begin position="36"/>
        <end position="54"/>
    </location>
</feature>
<feature type="transmembrane region" description="Helical" evidence="7">
    <location>
        <begin position="12"/>
        <end position="29"/>
    </location>
</feature>
<dbReference type="EMBL" id="BAEQ01000045">
    <property type="protein sequence ID" value="GAC29508.1"/>
    <property type="molecule type" value="Genomic_DNA"/>
</dbReference>
<evidence type="ECO:0000256" key="6">
    <source>
        <dbReference type="ARBA" id="ARBA00023136"/>
    </source>
</evidence>
<comment type="similarity">
    <text evidence="2">Belongs to the CPA3 antiporters (TC 2.A.63) subunit C family.</text>
</comment>
<dbReference type="STRING" id="1121922.GCA_000428905_02135"/>
<evidence type="ECO:0000256" key="7">
    <source>
        <dbReference type="SAM" id="Phobius"/>
    </source>
</evidence>
<dbReference type="Pfam" id="PF00420">
    <property type="entry name" value="Oxidored_q2"/>
    <property type="match status" value="1"/>
</dbReference>
<dbReference type="PANTHER" id="PTHR34583">
    <property type="entry name" value="ANTIPORTER SUBUNIT MNHC2-RELATED"/>
    <property type="match status" value="1"/>
</dbReference>
<accession>K6ZKU1</accession>
<evidence type="ECO:0000256" key="2">
    <source>
        <dbReference type="ARBA" id="ARBA00010388"/>
    </source>
</evidence>